<dbReference type="EMBL" id="CCAG010016269">
    <property type="status" value="NOT_ANNOTATED_CDS"/>
    <property type="molecule type" value="Genomic_DNA"/>
</dbReference>
<name>A0ABK9NFQ6_GLOMM</name>
<keyword evidence="3" id="KW-1185">Reference proteome</keyword>
<dbReference type="InterPro" id="IPR036378">
    <property type="entry name" value="FAS1_dom_sf"/>
</dbReference>
<proteinExistence type="predicted"/>
<protein>
    <recommendedName>
        <fullName evidence="1">FAS1 domain-containing protein</fullName>
    </recommendedName>
</protein>
<accession>A0ABK9NFQ6</accession>
<reference evidence="2" key="1">
    <citation type="submission" date="2025-05" db="UniProtKB">
        <authorList>
            <consortium name="EnsemblMetazoa"/>
        </authorList>
    </citation>
    <scope>IDENTIFICATION</scope>
    <source>
        <strain evidence="2">Yale</strain>
    </source>
</reference>
<organism evidence="2 3">
    <name type="scientific">Glossina morsitans morsitans</name>
    <name type="common">Savannah tsetse fly</name>
    <dbReference type="NCBI Taxonomy" id="37546"/>
    <lineage>
        <taxon>Eukaryota</taxon>
        <taxon>Metazoa</taxon>
        <taxon>Ecdysozoa</taxon>
        <taxon>Arthropoda</taxon>
        <taxon>Hexapoda</taxon>
        <taxon>Insecta</taxon>
        <taxon>Pterygota</taxon>
        <taxon>Neoptera</taxon>
        <taxon>Endopterygota</taxon>
        <taxon>Diptera</taxon>
        <taxon>Brachycera</taxon>
        <taxon>Muscomorpha</taxon>
        <taxon>Hippoboscoidea</taxon>
        <taxon>Glossinidae</taxon>
        <taxon>Glossina</taxon>
    </lineage>
</organism>
<evidence type="ECO:0000259" key="1">
    <source>
        <dbReference type="Pfam" id="PF02469"/>
    </source>
</evidence>
<dbReference type="EMBL" id="CCAG010016268">
    <property type="status" value="NOT_ANNOTATED_CDS"/>
    <property type="molecule type" value="Genomic_DNA"/>
</dbReference>
<evidence type="ECO:0000313" key="3">
    <source>
        <dbReference type="Proteomes" id="UP000092444"/>
    </source>
</evidence>
<sequence>MHVRCGYEQPMNSVIIYQFVNRINILDFEDGQEEEEEEEEVEDQPEEVVEEEEVEAIGHDDLRTFAQKVHTVLGPEMFFDIFNNGNFTLVVPDDNKWNESGFDKLEEEEQVDILKMHIIRTEHNVKIDEHVIRAATAGMYAKFATLSGRSKLYFDRQGGRRAFITVEGCGVNASVLTNDVHEGHIFFHVIEKVLCIPTDTVAVKLTDRSFNFTRTLGGLSFFNEQLRNMDRKFTYFVPRDYAWERAANQFPEIVKKLQMPQFNFHGKKENIFYLVAVPSGTSFSHKR</sequence>
<feature type="domain" description="FAS1" evidence="1">
    <location>
        <begin position="82"/>
        <end position="194"/>
    </location>
</feature>
<dbReference type="InterPro" id="IPR000782">
    <property type="entry name" value="FAS1_domain"/>
</dbReference>
<dbReference type="Pfam" id="PF02469">
    <property type="entry name" value="Fasciclin"/>
    <property type="match status" value="1"/>
</dbReference>
<dbReference type="Proteomes" id="UP000092444">
    <property type="component" value="Unassembled WGS sequence"/>
</dbReference>
<dbReference type="SUPFAM" id="SSF82153">
    <property type="entry name" value="FAS1 domain"/>
    <property type="match status" value="2"/>
</dbReference>
<evidence type="ECO:0000313" key="2">
    <source>
        <dbReference type="EnsemblMetazoa" id="GMOY014065.P1211"/>
    </source>
</evidence>
<dbReference type="Gene3D" id="2.30.180.10">
    <property type="entry name" value="FAS1 domain"/>
    <property type="match status" value="2"/>
</dbReference>
<dbReference type="EnsemblMetazoa" id="GMOY014065.R1211">
    <property type="protein sequence ID" value="GMOY014065.P1211"/>
    <property type="gene ID" value="GMOY014065"/>
</dbReference>